<dbReference type="InterPro" id="IPR018211">
    <property type="entry name" value="ADH_Fe_CS"/>
</dbReference>
<comment type="caution">
    <text evidence="10">The sequence shown here is derived from an EMBL/GenBank/DDBJ whole genome shotgun (WGS) entry which is preliminary data.</text>
</comment>
<evidence type="ECO:0000256" key="3">
    <source>
        <dbReference type="ARBA" id="ARBA00023002"/>
    </source>
</evidence>
<evidence type="ECO:0000256" key="5">
    <source>
        <dbReference type="ARBA" id="ARBA00037918"/>
    </source>
</evidence>
<dbReference type="PANTHER" id="PTHR43616:SF5">
    <property type="entry name" value="GLYCEROL DEHYDROGENASE 1"/>
    <property type="match status" value="1"/>
</dbReference>
<dbReference type="SUPFAM" id="SSF56796">
    <property type="entry name" value="Dehydroquinate synthase-like"/>
    <property type="match status" value="1"/>
</dbReference>
<evidence type="ECO:0000256" key="2">
    <source>
        <dbReference type="ARBA" id="ARBA00022723"/>
    </source>
</evidence>
<reference evidence="11" key="1">
    <citation type="journal article" date="2019" name="Int. J. Syst. Evol. Microbiol.">
        <title>The Global Catalogue of Microorganisms (GCM) 10K type strain sequencing project: providing services to taxonomists for standard genome sequencing and annotation.</title>
        <authorList>
            <consortium name="The Broad Institute Genomics Platform"/>
            <consortium name="The Broad Institute Genome Sequencing Center for Infectious Disease"/>
            <person name="Wu L."/>
            <person name="Ma J."/>
        </authorList>
    </citation>
    <scope>NUCLEOTIDE SEQUENCE [LARGE SCALE GENOMIC DNA]</scope>
    <source>
        <strain evidence="11">CGMCC 1.11013</strain>
    </source>
</reference>
<dbReference type="PIRSF" id="PIRSF000112">
    <property type="entry name" value="Glycerol_dehydrogenase"/>
    <property type="match status" value="1"/>
</dbReference>
<keyword evidence="3" id="KW-0560">Oxidoreductase</keyword>
<dbReference type="EMBL" id="BMEG01000004">
    <property type="protein sequence ID" value="GGD74319.1"/>
    <property type="molecule type" value="Genomic_DNA"/>
</dbReference>
<dbReference type="PANTHER" id="PTHR43616">
    <property type="entry name" value="GLYCEROL DEHYDROGENASE"/>
    <property type="match status" value="1"/>
</dbReference>
<dbReference type="Gene3D" id="1.20.1090.10">
    <property type="entry name" value="Dehydroquinate synthase-like - alpha domain"/>
    <property type="match status" value="1"/>
</dbReference>
<dbReference type="EC" id="1.1.1.6" evidence="6"/>
<keyword evidence="2" id="KW-0479">Metal-binding</keyword>
<proteinExistence type="inferred from homology"/>
<keyword evidence="11" id="KW-1185">Reference proteome</keyword>
<comment type="similarity">
    <text evidence="1">Belongs to the iron-containing alcohol dehydrogenase family.</text>
</comment>
<gene>
    <name evidence="10" type="ORF">GCM10010985_30970</name>
</gene>
<evidence type="ECO:0000313" key="10">
    <source>
        <dbReference type="EMBL" id="GGD74319.1"/>
    </source>
</evidence>
<evidence type="ECO:0000256" key="6">
    <source>
        <dbReference type="ARBA" id="ARBA00039147"/>
    </source>
</evidence>
<dbReference type="Gene3D" id="3.40.50.1970">
    <property type="match status" value="1"/>
</dbReference>
<evidence type="ECO:0000256" key="1">
    <source>
        <dbReference type="ARBA" id="ARBA00007358"/>
    </source>
</evidence>
<keyword evidence="4" id="KW-0520">NAD</keyword>
<dbReference type="RefSeq" id="WP_035969834.1">
    <property type="nucleotide sequence ID" value="NZ_BMEG01000004.1"/>
</dbReference>
<comment type="catalytic activity">
    <reaction evidence="8">
        <text>glycerol + NAD(+) = dihydroxyacetone + NADH + H(+)</text>
        <dbReference type="Rhea" id="RHEA:13769"/>
        <dbReference type="ChEBI" id="CHEBI:15378"/>
        <dbReference type="ChEBI" id="CHEBI:16016"/>
        <dbReference type="ChEBI" id="CHEBI:17754"/>
        <dbReference type="ChEBI" id="CHEBI:57540"/>
        <dbReference type="ChEBI" id="CHEBI:57945"/>
        <dbReference type="EC" id="1.1.1.6"/>
    </reaction>
</comment>
<feature type="domain" description="Alcohol dehydrogenase iron-type/glycerol dehydrogenase GldA" evidence="9">
    <location>
        <begin position="13"/>
        <end position="160"/>
    </location>
</feature>
<dbReference type="Proteomes" id="UP000597138">
    <property type="component" value="Unassembled WGS sequence"/>
</dbReference>
<dbReference type="PROSITE" id="PS00913">
    <property type="entry name" value="ADH_IRON_1"/>
    <property type="match status" value="1"/>
</dbReference>
<dbReference type="Pfam" id="PF00465">
    <property type="entry name" value="Fe-ADH"/>
    <property type="match status" value="1"/>
</dbReference>
<evidence type="ECO:0000256" key="4">
    <source>
        <dbReference type="ARBA" id="ARBA00023027"/>
    </source>
</evidence>
<dbReference type="InterPro" id="IPR016205">
    <property type="entry name" value="Glycerol_DH"/>
</dbReference>
<evidence type="ECO:0000259" key="9">
    <source>
        <dbReference type="Pfam" id="PF00465"/>
    </source>
</evidence>
<organism evidence="10 11">
    <name type="scientific">Caballeronia grimmiae</name>
    <dbReference type="NCBI Taxonomy" id="1071679"/>
    <lineage>
        <taxon>Bacteria</taxon>
        <taxon>Pseudomonadati</taxon>
        <taxon>Pseudomonadota</taxon>
        <taxon>Betaproteobacteria</taxon>
        <taxon>Burkholderiales</taxon>
        <taxon>Burkholderiaceae</taxon>
        <taxon>Caballeronia</taxon>
    </lineage>
</organism>
<protein>
    <recommendedName>
        <fullName evidence="7">Glycerol dehydrogenase</fullName>
        <ecNumber evidence="6">1.1.1.6</ecNumber>
    </recommendedName>
</protein>
<dbReference type="NCBIfam" id="NF006941">
    <property type="entry name" value="PRK09423.1"/>
    <property type="match status" value="1"/>
</dbReference>
<evidence type="ECO:0000256" key="8">
    <source>
        <dbReference type="ARBA" id="ARBA00049006"/>
    </source>
</evidence>
<dbReference type="InterPro" id="IPR001670">
    <property type="entry name" value="ADH_Fe/GldA"/>
</dbReference>
<sequence length="371" mass="38087">MTTHAPLRTIGFPGRYTQGPGALASLGPTLADLGARRAFVVVDEAVAVRVSADVVRSLEAAGVAPHLAAFPGECTAAVIAKLTADARERHADAVVAIGGGKTIDTAKGVARALDAPIVIAPSAASSDAPTSRLIILYDEAHRVAGIEMLPRNPDAVIVDTALIAAAPARLFAAGIGDALSKKFEAAQCQRAAGLNSYGTPPLPSALLLTRATLAILLEDGARAYADVGRGELTDAVERVVEATVLLSGVGFESGGLSLAHALIRGLTAIPAMASMMHGELVAFGTLVQLFVEDSSPEEIEPLATLMTAVGLPLTLAQLGQHAPLTPAQEALIAEATLATRYSRHMTPPLTAQRVIDGIARADAYGRTRSAS</sequence>
<dbReference type="CDD" id="cd08170">
    <property type="entry name" value="GlyDH"/>
    <property type="match status" value="1"/>
</dbReference>
<accession>A0ABQ1RLV8</accession>
<evidence type="ECO:0000256" key="7">
    <source>
        <dbReference type="ARBA" id="ARBA00040132"/>
    </source>
</evidence>
<name>A0ABQ1RLV8_9BURK</name>
<evidence type="ECO:0000313" key="11">
    <source>
        <dbReference type="Proteomes" id="UP000597138"/>
    </source>
</evidence>
<comment type="pathway">
    <text evidence="5">Polyol metabolism; glycerol fermentation; glycerone phosphate from glycerol (oxidative route): step 1/2.</text>
</comment>